<evidence type="ECO:0000313" key="2">
    <source>
        <dbReference type="WBParaSite" id="EN70_8990"/>
    </source>
</evidence>
<proteinExistence type="predicted"/>
<evidence type="ECO:0000313" key="1">
    <source>
        <dbReference type="Proteomes" id="UP000095285"/>
    </source>
</evidence>
<sequence>MTNTNETDDVSEDKFMVTLSTDILQTVCEQMEEDDPDAGDDEPVRLVVWNTQVIPFTSNSMAEVISNVEVVDISTPSQSPSGTSDYLMIIPRYRRRAYSFPGENLPSSSTSSESYHSQ</sequence>
<dbReference type="WBParaSite" id="EN70_8990">
    <property type="protein sequence ID" value="EN70_8990"/>
    <property type="gene ID" value="EN70_8990"/>
</dbReference>
<accession>A0A1I7W2P7</accession>
<reference evidence="2" key="2">
    <citation type="submission" date="2016-11" db="UniProtKB">
        <authorList>
            <consortium name="WormBaseParasite"/>
        </authorList>
    </citation>
    <scope>IDENTIFICATION</scope>
</reference>
<dbReference type="AlphaFoldDB" id="A0A1I7W2P7"/>
<dbReference type="Proteomes" id="UP000095285">
    <property type="component" value="Unassembled WGS sequence"/>
</dbReference>
<keyword evidence="1" id="KW-1185">Reference proteome</keyword>
<protein>
    <submittedName>
        <fullName evidence="2">PID domain-containing protein</fullName>
    </submittedName>
</protein>
<reference evidence="1" key="1">
    <citation type="submission" date="2012-04" db="EMBL/GenBank/DDBJ databases">
        <title>The Genome Sequence of Loa loa.</title>
        <authorList>
            <consortium name="The Broad Institute Genome Sequencing Platform"/>
            <consortium name="Broad Institute Genome Sequencing Center for Infectious Disease"/>
            <person name="Nutman T.B."/>
            <person name="Fink D.L."/>
            <person name="Russ C."/>
            <person name="Young S."/>
            <person name="Zeng Q."/>
            <person name="Gargeya S."/>
            <person name="Alvarado L."/>
            <person name="Berlin A."/>
            <person name="Chapman S.B."/>
            <person name="Chen Z."/>
            <person name="Freedman E."/>
            <person name="Gellesch M."/>
            <person name="Goldberg J."/>
            <person name="Griggs A."/>
            <person name="Gujja S."/>
            <person name="Heilman E.R."/>
            <person name="Heiman D."/>
            <person name="Howarth C."/>
            <person name="Mehta T."/>
            <person name="Neiman D."/>
            <person name="Pearson M."/>
            <person name="Roberts A."/>
            <person name="Saif S."/>
            <person name="Shea T."/>
            <person name="Shenoy N."/>
            <person name="Sisk P."/>
            <person name="Stolte C."/>
            <person name="Sykes S."/>
            <person name="White J."/>
            <person name="Yandava C."/>
            <person name="Haas B."/>
            <person name="Henn M.R."/>
            <person name="Nusbaum C."/>
            <person name="Birren B."/>
        </authorList>
    </citation>
    <scope>NUCLEOTIDE SEQUENCE [LARGE SCALE GENOMIC DNA]</scope>
</reference>
<organism evidence="1 2">
    <name type="scientific">Loa loa</name>
    <name type="common">Eye worm</name>
    <name type="synonym">Filaria loa</name>
    <dbReference type="NCBI Taxonomy" id="7209"/>
    <lineage>
        <taxon>Eukaryota</taxon>
        <taxon>Metazoa</taxon>
        <taxon>Ecdysozoa</taxon>
        <taxon>Nematoda</taxon>
        <taxon>Chromadorea</taxon>
        <taxon>Rhabditida</taxon>
        <taxon>Spirurina</taxon>
        <taxon>Spiruromorpha</taxon>
        <taxon>Filarioidea</taxon>
        <taxon>Onchocercidae</taxon>
        <taxon>Loa</taxon>
    </lineage>
</organism>
<name>A0A1I7W2P7_LOALO</name>